<protein>
    <submittedName>
        <fullName evidence="2">Uncharacterized protein</fullName>
    </submittedName>
</protein>
<name>A0A9P6YXU7_9FUNG</name>
<evidence type="ECO:0000256" key="1">
    <source>
        <dbReference type="SAM" id="Phobius"/>
    </source>
</evidence>
<evidence type="ECO:0000313" key="2">
    <source>
        <dbReference type="EMBL" id="KAG1566462.1"/>
    </source>
</evidence>
<sequence>MFTKDKRYLDKWNMVSHHLEPKQWSDIDPAQGTFAVLVDDTWRIGSTRSTFECLVYLLPAKVQPLKEINNALSEYPTPVHINVAQVALPLTTATIATAAPTSSTMTISSTLSIPLPTVLASNEMKKDQDTLQPWVISAVSLAILAAIGTCISLCWIVRKRRLVYQESQPSVNESREENFFENNASSMTMVNPVVCRKTLKSEASSLHYQSTVSLSKEPLLTSTDALLIADTFRQKMRCPEWYQQEEERRRQKGKELLKKELEAEGTLVKKVGKSLFNDSNTHPS</sequence>
<keyword evidence="1" id="KW-0472">Membrane</keyword>
<evidence type="ECO:0000313" key="3">
    <source>
        <dbReference type="Proteomes" id="UP000740926"/>
    </source>
</evidence>
<keyword evidence="3" id="KW-1185">Reference proteome</keyword>
<reference evidence="2 3" key="1">
    <citation type="journal article" date="2020" name="Microb. Genom.">
        <title>Genetic diversity of clinical and environmental Mucorales isolates obtained from an investigation of mucormycosis cases among solid organ transplant recipients.</title>
        <authorList>
            <person name="Nguyen M.H."/>
            <person name="Kaul D."/>
            <person name="Muto C."/>
            <person name="Cheng S.J."/>
            <person name="Richter R.A."/>
            <person name="Bruno V.M."/>
            <person name="Liu G."/>
            <person name="Beyhan S."/>
            <person name="Sundermann A.J."/>
            <person name="Mounaud S."/>
            <person name="Pasculle A.W."/>
            <person name="Nierman W.C."/>
            <person name="Driscoll E."/>
            <person name="Cumbie R."/>
            <person name="Clancy C.J."/>
            <person name="Dupont C.L."/>
        </authorList>
    </citation>
    <scope>NUCLEOTIDE SEQUENCE [LARGE SCALE GENOMIC DNA]</scope>
    <source>
        <strain evidence="2 3">GL24</strain>
    </source>
</reference>
<keyword evidence="1" id="KW-1133">Transmembrane helix</keyword>
<proteinExistence type="predicted"/>
<dbReference type="Proteomes" id="UP000740926">
    <property type="component" value="Unassembled WGS sequence"/>
</dbReference>
<accession>A0A9P6YXU7</accession>
<dbReference type="AlphaFoldDB" id="A0A9P6YXU7"/>
<comment type="caution">
    <text evidence="2">The sequence shown here is derived from an EMBL/GenBank/DDBJ whole genome shotgun (WGS) entry which is preliminary data.</text>
</comment>
<organism evidence="2 3">
    <name type="scientific">Rhizopus delemar</name>
    <dbReference type="NCBI Taxonomy" id="936053"/>
    <lineage>
        <taxon>Eukaryota</taxon>
        <taxon>Fungi</taxon>
        <taxon>Fungi incertae sedis</taxon>
        <taxon>Mucoromycota</taxon>
        <taxon>Mucoromycotina</taxon>
        <taxon>Mucoromycetes</taxon>
        <taxon>Mucorales</taxon>
        <taxon>Mucorineae</taxon>
        <taxon>Rhizopodaceae</taxon>
        <taxon>Rhizopus</taxon>
    </lineage>
</organism>
<dbReference type="EMBL" id="JAANIU010001730">
    <property type="protein sequence ID" value="KAG1566462.1"/>
    <property type="molecule type" value="Genomic_DNA"/>
</dbReference>
<gene>
    <name evidence="2" type="ORF">G6F50_009120</name>
</gene>
<feature type="transmembrane region" description="Helical" evidence="1">
    <location>
        <begin position="134"/>
        <end position="157"/>
    </location>
</feature>
<keyword evidence="1" id="KW-0812">Transmembrane</keyword>